<keyword evidence="3" id="KW-1185">Reference proteome</keyword>
<name>A0ABS1UCF6_9PROT</name>
<sequence>MLFRLNLRSAEACLNAHRAAAASVLPNRGASNAARVVRDPQGELDGPRPRAGETGDVVWAIEVQQARSRAVIETTWEEPTSAMQAGADETCIGTMTHIPAA</sequence>
<evidence type="ECO:0000256" key="1">
    <source>
        <dbReference type="SAM" id="MobiDB-lite"/>
    </source>
</evidence>
<evidence type="ECO:0000313" key="3">
    <source>
        <dbReference type="Proteomes" id="UP000660885"/>
    </source>
</evidence>
<dbReference type="Proteomes" id="UP000660885">
    <property type="component" value="Unassembled WGS sequence"/>
</dbReference>
<reference evidence="2 3" key="1">
    <citation type="submission" date="2021-01" db="EMBL/GenBank/DDBJ databases">
        <title>Belnapia mucosa sp. nov. and Belnapia arida sp. nov., isolated from the Tabernas Desert (Almeria, Spain).</title>
        <authorList>
            <person name="Molina-Menor E."/>
            <person name="Vidal-Verdu A."/>
            <person name="Calonge A."/>
            <person name="Satari L."/>
            <person name="Pereto J."/>
            <person name="Porcar M."/>
        </authorList>
    </citation>
    <scope>NUCLEOTIDE SEQUENCE [LARGE SCALE GENOMIC DNA]</scope>
    <source>
        <strain evidence="2 3">T18</strain>
    </source>
</reference>
<protein>
    <recommendedName>
        <fullName evidence="4">YCII-related domain-containing protein</fullName>
    </recommendedName>
</protein>
<dbReference type="EMBL" id="JAETWB010000063">
    <property type="protein sequence ID" value="MBL6082369.1"/>
    <property type="molecule type" value="Genomic_DNA"/>
</dbReference>
<evidence type="ECO:0000313" key="2">
    <source>
        <dbReference type="EMBL" id="MBL6082369.1"/>
    </source>
</evidence>
<evidence type="ECO:0008006" key="4">
    <source>
        <dbReference type="Google" id="ProtNLM"/>
    </source>
</evidence>
<organism evidence="2 3">
    <name type="scientific">Belnapia arida</name>
    <dbReference type="NCBI Taxonomy" id="2804533"/>
    <lineage>
        <taxon>Bacteria</taxon>
        <taxon>Pseudomonadati</taxon>
        <taxon>Pseudomonadota</taxon>
        <taxon>Alphaproteobacteria</taxon>
        <taxon>Acetobacterales</taxon>
        <taxon>Roseomonadaceae</taxon>
        <taxon>Belnapia</taxon>
    </lineage>
</organism>
<gene>
    <name evidence="2" type="ORF">JMJ56_30835</name>
</gene>
<comment type="caution">
    <text evidence="2">The sequence shown here is derived from an EMBL/GenBank/DDBJ whole genome shotgun (WGS) entry which is preliminary data.</text>
</comment>
<proteinExistence type="predicted"/>
<feature type="region of interest" description="Disordered" evidence="1">
    <location>
        <begin position="31"/>
        <end position="53"/>
    </location>
</feature>
<feature type="compositionally biased region" description="Basic and acidic residues" evidence="1">
    <location>
        <begin position="36"/>
        <end position="53"/>
    </location>
</feature>
<accession>A0ABS1UCF6</accession>